<accession>A0AAV4N361</accession>
<evidence type="ECO:0000313" key="2">
    <source>
        <dbReference type="Proteomes" id="UP001054837"/>
    </source>
</evidence>
<gene>
    <name evidence="1" type="ORF">CDAR_508431</name>
</gene>
<dbReference type="AlphaFoldDB" id="A0AAV4N361"/>
<reference evidence="1 2" key="1">
    <citation type="submission" date="2021-06" db="EMBL/GenBank/DDBJ databases">
        <title>Caerostris darwini draft genome.</title>
        <authorList>
            <person name="Kono N."/>
            <person name="Arakawa K."/>
        </authorList>
    </citation>
    <scope>NUCLEOTIDE SEQUENCE [LARGE SCALE GENOMIC DNA]</scope>
</reference>
<sequence>MIFFPKDFRRIYKSQTTNLLKKEIEFCFFLRSFPLGGTAGNAQASAGPLPVPFEEPDKSWREAPVWQQPLFWGSLGVFLYLRSPFITYLGGTYIGVCLSCLSPC</sequence>
<evidence type="ECO:0000313" key="1">
    <source>
        <dbReference type="EMBL" id="GIX78086.1"/>
    </source>
</evidence>
<dbReference type="Proteomes" id="UP001054837">
    <property type="component" value="Unassembled WGS sequence"/>
</dbReference>
<dbReference type="EMBL" id="BPLQ01001079">
    <property type="protein sequence ID" value="GIX78086.1"/>
    <property type="molecule type" value="Genomic_DNA"/>
</dbReference>
<keyword evidence="2" id="KW-1185">Reference proteome</keyword>
<proteinExistence type="predicted"/>
<organism evidence="1 2">
    <name type="scientific">Caerostris darwini</name>
    <dbReference type="NCBI Taxonomy" id="1538125"/>
    <lineage>
        <taxon>Eukaryota</taxon>
        <taxon>Metazoa</taxon>
        <taxon>Ecdysozoa</taxon>
        <taxon>Arthropoda</taxon>
        <taxon>Chelicerata</taxon>
        <taxon>Arachnida</taxon>
        <taxon>Araneae</taxon>
        <taxon>Araneomorphae</taxon>
        <taxon>Entelegynae</taxon>
        <taxon>Araneoidea</taxon>
        <taxon>Araneidae</taxon>
        <taxon>Caerostris</taxon>
    </lineage>
</organism>
<comment type="caution">
    <text evidence="1">The sequence shown here is derived from an EMBL/GenBank/DDBJ whole genome shotgun (WGS) entry which is preliminary data.</text>
</comment>
<name>A0AAV4N361_9ARAC</name>
<protein>
    <submittedName>
        <fullName evidence="1">Uncharacterized protein</fullName>
    </submittedName>
</protein>